<dbReference type="InterPro" id="IPR047263">
    <property type="entry name" value="HNL-like_cupin"/>
</dbReference>
<feature type="domain" description="Cupin type-2" evidence="3">
    <location>
        <begin position="66"/>
        <end position="129"/>
    </location>
</feature>
<feature type="chain" id="PRO_5037541629" evidence="1">
    <location>
        <begin position="21"/>
        <end position="377"/>
    </location>
</feature>
<feature type="domain" description="Carboxymuconolactone decarboxylase-like" evidence="2">
    <location>
        <begin position="169"/>
        <end position="229"/>
    </location>
</feature>
<sequence>MKHRINTLLVMSAVSGMVWAEAPAQQQLTPASQHEVTQAPASHFSGQANFSRFPVMPSQGDVAPAIVNFERGTISNWHTHPHGQYLIVTEGEGRTQEWGKATQTIRKGDTIWCPPNVKHWHGASEHSSMSHIAITPVATDGQSVTWLEKVALPTEAKVSAQANSSTPVVLSQKQLSLIPIAAFNATGDLEQLKPALIQGLENGLTVNEIKEVFAHQYAYAGFPRALNGMLTFKSLLEEREKQGIKDIPGAMPTNLPENTNYYQLGSETLAYLNKTPLAERSQPLFDNFSPTIDHALKAHLFGYLFSRDNLAYLERELVVVSTLAALGDVNAQLTSHLRITRNLGVDKTQMQKIITTLEKDVDPAVSRNAQNVLQQLK</sequence>
<dbReference type="InterPro" id="IPR003779">
    <property type="entry name" value="CMD-like"/>
</dbReference>
<proteinExistence type="predicted"/>
<feature type="signal peptide" evidence="1">
    <location>
        <begin position="1"/>
        <end position="20"/>
    </location>
</feature>
<name>A0A928V7T6_9GAMM</name>
<feature type="domain" description="Carboxymuconolactone decarboxylase-like" evidence="2">
    <location>
        <begin position="292"/>
        <end position="358"/>
    </location>
</feature>
<dbReference type="EMBL" id="PRDL01000001">
    <property type="protein sequence ID" value="MBE8718491.1"/>
    <property type="molecule type" value="Genomic_DNA"/>
</dbReference>
<keyword evidence="1" id="KW-0732">Signal</keyword>
<organism evidence="4 5">
    <name type="scientific">Cellvibrio polysaccharolyticus</name>
    <dbReference type="NCBI Taxonomy" id="2082724"/>
    <lineage>
        <taxon>Bacteria</taxon>
        <taxon>Pseudomonadati</taxon>
        <taxon>Pseudomonadota</taxon>
        <taxon>Gammaproteobacteria</taxon>
        <taxon>Cellvibrionales</taxon>
        <taxon>Cellvibrionaceae</taxon>
        <taxon>Cellvibrio</taxon>
    </lineage>
</organism>
<evidence type="ECO:0000259" key="2">
    <source>
        <dbReference type="Pfam" id="PF02627"/>
    </source>
</evidence>
<dbReference type="PANTHER" id="PTHR43698">
    <property type="entry name" value="RIBD C-TERMINAL DOMAIN CONTAINING PROTEIN"/>
    <property type="match status" value="1"/>
</dbReference>
<dbReference type="Proteomes" id="UP000652567">
    <property type="component" value="Unassembled WGS sequence"/>
</dbReference>
<evidence type="ECO:0000313" key="4">
    <source>
        <dbReference type="EMBL" id="MBE8718491.1"/>
    </source>
</evidence>
<comment type="caution">
    <text evidence="4">The sequence shown here is derived from an EMBL/GenBank/DDBJ whole genome shotgun (WGS) entry which is preliminary data.</text>
</comment>
<dbReference type="Gene3D" id="1.20.1290.10">
    <property type="entry name" value="AhpD-like"/>
    <property type="match status" value="1"/>
</dbReference>
<gene>
    <name evidence="4" type="ORF">C4F51_14995</name>
</gene>
<dbReference type="Pfam" id="PF02627">
    <property type="entry name" value="CMD"/>
    <property type="match status" value="2"/>
</dbReference>
<reference evidence="4" key="1">
    <citation type="submission" date="2018-07" db="EMBL/GenBank/DDBJ databases">
        <title>Genome assembly of strain Ka43.</title>
        <authorList>
            <person name="Kukolya J."/>
            <person name="Nagy I."/>
            <person name="Horvath B."/>
            <person name="Toth A."/>
        </authorList>
    </citation>
    <scope>NUCLEOTIDE SEQUENCE</scope>
    <source>
        <strain evidence="4">KB43</strain>
    </source>
</reference>
<keyword evidence="5" id="KW-1185">Reference proteome</keyword>
<dbReference type="InterPro" id="IPR029032">
    <property type="entry name" value="AhpD-like"/>
</dbReference>
<dbReference type="PANTHER" id="PTHR43698:SF1">
    <property type="entry name" value="BLL4564 PROTEIN"/>
    <property type="match status" value="1"/>
</dbReference>
<accession>A0A928V7T6</accession>
<dbReference type="GO" id="GO:0051920">
    <property type="term" value="F:peroxiredoxin activity"/>
    <property type="evidence" value="ECO:0007669"/>
    <property type="project" value="InterPro"/>
</dbReference>
<protein>
    <submittedName>
        <fullName evidence="4">Cupin domain-containing protein</fullName>
    </submittedName>
</protein>
<dbReference type="AlphaFoldDB" id="A0A928V7T6"/>
<dbReference type="CDD" id="cd02233">
    <property type="entry name" value="cupin_HNL-like"/>
    <property type="match status" value="1"/>
</dbReference>
<evidence type="ECO:0000259" key="3">
    <source>
        <dbReference type="Pfam" id="PF07883"/>
    </source>
</evidence>
<dbReference type="SUPFAM" id="SSF69118">
    <property type="entry name" value="AhpD-like"/>
    <property type="match status" value="1"/>
</dbReference>
<evidence type="ECO:0000313" key="5">
    <source>
        <dbReference type="Proteomes" id="UP000652567"/>
    </source>
</evidence>
<dbReference type="InterPro" id="IPR011051">
    <property type="entry name" value="RmlC_Cupin_sf"/>
</dbReference>
<dbReference type="InterPro" id="IPR014710">
    <property type="entry name" value="RmlC-like_jellyroll"/>
</dbReference>
<dbReference type="InterPro" id="IPR013096">
    <property type="entry name" value="Cupin_2"/>
</dbReference>
<dbReference type="SUPFAM" id="SSF51182">
    <property type="entry name" value="RmlC-like cupins"/>
    <property type="match status" value="1"/>
</dbReference>
<evidence type="ECO:0000256" key="1">
    <source>
        <dbReference type="SAM" id="SignalP"/>
    </source>
</evidence>
<dbReference type="Pfam" id="PF07883">
    <property type="entry name" value="Cupin_2"/>
    <property type="match status" value="1"/>
</dbReference>
<dbReference type="Gene3D" id="2.60.120.10">
    <property type="entry name" value="Jelly Rolls"/>
    <property type="match status" value="1"/>
</dbReference>